<gene>
    <name evidence="10" type="primary">apaH</name>
    <name evidence="10" type="ORF">CAGGBEG34_200094</name>
</gene>
<evidence type="ECO:0000256" key="8">
    <source>
        <dbReference type="ARBA" id="ARBA00049417"/>
    </source>
</evidence>
<protein>
    <recommendedName>
        <fullName evidence="3">bis(5'-nucleosyl)-tetraphosphatase (symmetrical)</fullName>
        <ecNumber evidence="3">3.6.1.41</ecNumber>
    </recommendedName>
    <alternativeName>
        <fullName evidence="6">Ap4A hydrolase</fullName>
    </alternativeName>
    <alternativeName>
        <fullName evidence="5">Diadenosine 5',5'''-P1,P4-tetraphosphate pyrophosphohydrolase</fullName>
    </alternativeName>
    <alternativeName>
        <fullName evidence="7">Diadenosine tetraphosphatase</fullName>
    </alternativeName>
</protein>
<evidence type="ECO:0000256" key="7">
    <source>
        <dbReference type="ARBA" id="ARBA00033210"/>
    </source>
</evidence>
<dbReference type="EMBL" id="CAFB01000037">
    <property type="protein sequence ID" value="CCD29090.1"/>
    <property type="molecule type" value="Genomic_DNA"/>
</dbReference>
<comment type="caution">
    <text evidence="10">The sequence shown here is derived from an EMBL/GenBank/DDBJ whole genome shotgun (WGS) entry which is preliminary data.</text>
</comment>
<evidence type="ECO:0000259" key="9">
    <source>
        <dbReference type="Pfam" id="PF00149"/>
    </source>
</evidence>
<dbReference type="InterPro" id="IPR004843">
    <property type="entry name" value="Calcineurin-like_PHP"/>
</dbReference>
<comment type="similarity">
    <text evidence="2">Belongs to the Ap4A hydrolase family.</text>
</comment>
<dbReference type="GO" id="GO:0008803">
    <property type="term" value="F:bis(5'-nucleosyl)-tetraphosphatase (symmetrical) activity"/>
    <property type="evidence" value="ECO:0007669"/>
    <property type="project" value="UniProtKB-EC"/>
</dbReference>
<dbReference type="NCBIfam" id="TIGR00668">
    <property type="entry name" value="apaH"/>
    <property type="match status" value="1"/>
</dbReference>
<feature type="domain" description="Calcineurin-like phosphoesterase" evidence="9">
    <location>
        <begin position="9"/>
        <end position="135"/>
    </location>
</feature>
<dbReference type="Gene3D" id="3.60.21.10">
    <property type="match status" value="1"/>
</dbReference>
<dbReference type="OrthoDB" id="9807890at2"/>
<evidence type="ECO:0000313" key="10">
    <source>
        <dbReference type="EMBL" id="CCD29090.1"/>
    </source>
</evidence>
<comment type="function">
    <text evidence="1">Hydrolyzes diadenosine 5',5'''-P1,P4-tetraphosphate to yield ADP.</text>
</comment>
<evidence type="ECO:0000256" key="5">
    <source>
        <dbReference type="ARBA" id="ARBA00031248"/>
    </source>
</evidence>
<dbReference type="AlphaFoldDB" id="G2J8J3"/>
<evidence type="ECO:0000256" key="4">
    <source>
        <dbReference type="ARBA" id="ARBA00022801"/>
    </source>
</evidence>
<keyword evidence="11" id="KW-1185">Reference proteome</keyword>
<organism evidence="10 11">
    <name type="scientific">Candidatus Glomeribacter gigasporarum BEG34</name>
    <dbReference type="NCBI Taxonomy" id="1070319"/>
    <lineage>
        <taxon>Bacteria</taxon>
        <taxon>Pseudomonadati</taxon>
        <taxon>Pseudomonadota</taxon>
        <taxon>Betaproteobacteria</taxon>
        <taxon>Burkholderiales</taxon>
        <taxon>Burkholderiaceae</taxon>
        <taxon>Candidatus Glomeribacter</taxon>
    </lineage>
</organism>
<dbReference type="CDD" id="cd07422">
    <property type="entry name" value="MPP_ApaH"/>
    <property type="match status" value="1"/>
</dbReference>
<dbReference type="PIRSF" id="PIRSF000903">
    <property type="entry name" value="B5n-ttraPtase_sm"/>
    <property type="match status" value="1"/>
</dbReference>
<dbReference type="Proteomes" id="UP000054051">
    <property type="component" value="Unassembled WGS sequence"/>
</dbReference>
<keyword evidence="4 10" id="KW-0378">Hydrolase</keyword>
<dbReference type="EC" id="3.6.1.41" evidence="3"/>
<dbReference type="SUPFAM" id="SSF56300">
    <property type="entry name" value="Metallo-dependent phosphatases"/>
    <property type="match status" value="1"/>
</dbReference>
<evidence type="ECO:0000256" key="3">
    <source>
        <dbReference type="ARBA" id="ARBA00012506"/>
    </source>
</evidence>
<dbReference type="eggNOG" id="COG0639">
    <property type="taxonomic scope" value="Bacteria"/>
</dbReference>
<evidence type="ECO:0000256" key="1">
    <source>
        <dbReference type="ARBA" id="ARBA00003413"/>
    </source>
</evidence>
<evidence type="ECO:0000256" key="2">
    <source>
        <dbReference type="ARBA" id="ARBA00005419"/>
    </source>
</evidence>
<reference evidence="10 11" key="1">
    <citation type="submission" date="2011-08" db="EMBL/GenBank/DDBJ databases">
        <title>The genome of the obligate endobacterium of an arbuscular mycorrhizal fungus reveals an interphylum network of nutritional interactions.</title>
        <authorList>
            <person name="Ghignone S."/>
            <person name="Salvioli A."/>
            <person name="Anca I."/>
            <person name="Lumini E."/>
            <person name="Ortu G."/>
            <person name="Petiti L."/>
            <person name="Cruveiller S."/>
            <person name="Bianciotto V."/>
            <person name="Piffanelli P."/>
            <person name="Lanfranco L."/>
            <person name="Bonfante P."/>
        </authorList>
    </citation>
    <scope>NUCLEOTIDE SEQUENCE [LARGE SCALE GENOMIC DNA]</scope>
    <source>
        <strain evidence="10 11">BEG34</strain>
    </source>
</reference>
<dbReference type="InterPro" id="IPR029052">
    <property type="entry name" value="Metallo-depent_PP-like"/>
</dbReference>
<dbReference type="InterPro" id="IPR004617">
    <property type="entry name" value="ApaH"/>
</dbReference>
<dbReference type="RefSeq" id="WP_006682329.1">
    <property type="nucleotide sequence ID" value="NZ_CAFB01000037.1"/>
</dbReference>
<evidence type="ECO:0000256" key="6">
    <source>
        <dbReference type="ARBA" id="ARBA00032248"/>
    </source>
</evidence>
<comment type="catalytic activity">
    <reaction evidence="8">
        <text>P(1),P(4)-bis(5'-adenosyl) tetraphosphate + H2O = 2 ADP + 2 H(+)</text>
        <dbReference type="Rhea" id="RHEA:24252"/>
        <dbReference type="ChEBI" id="CHEBI:15377"/>
        <dbReference type="ChEBI" id="CHEBI:15378"/>
        <dbReference type="ChEBI" id="CHEBI:58141"/>
        <dbReference type="ChEBI" id="CHEBI:456216"/>
        <dbReference type="EC" id="3.6.1.41"/>
    </reaction>
</comment>
<dbReference type="Pfam" id="PF00149">
    <property type="entry name" value="Metallophos"/>
    <property type="match status" value="1"/>
</dbReference>
<evidence type="ECO:0000313" key="11">
    <source>
        <dbReference type="Proteomes" id="UP000054051"/>
    </source>
</evidence>
<proteinExistence type="inferred from homology"/>
<dbReference type="STRING" id="1070319.CAGGBEG34_200094"/>
<accession>G2J8J3</accession>
<dbReference type="NCBIfam" id="NF001204">
    <property type="entry name" value="PRK00166.1"/>
    <property type="match status" value="1"/>
</dbReference>
<dbReference type="PANTHER" id="PTHR40942">
    <property type="match status" value="1"/>
</dbReference>
<name>G2J8J3_9BURK</name>
<sequence>MRQLSFPPLAFGDIQGCRDAFHRLLAKAAPSLNTPLWFTGDLINRGPDSLGALRDVIALGPRAVTVLGNHELHLLAIAAGAEHPRSGDTLDDILHAADAAALIDWLRHRPLAHYENGLLMVHAGVLPQWDVQKTLACAHELEDALRAPNWKTRIAQLRGSEPAYWDETLKGEERLRVIANALTRIRFCNADGKMDFSAKGPPDTALPGTLPWFDIPGRRTSDVTVVFGHWAALGLMMRNHLCALDSGCVWGRQLSAALLTADPHQRTVTQVDAHPSDLNTIRPEIITLRTRADAS</sequence>
<dbReference type="PANTHER" id="PTHR40942:SF4">
    <property type="entry name" value="CYTOCHROME C5"/>
    <property type="match status" value="1"/>
</dbReference>